<dbReference type="EMBL" id="JAAYEE010000051">
    <property type="protein sequence ID" value="NLW34435.1"/>
    <property type="molecule type" value="Genomic_DNA"/>
</dbReference>
<dbReference type="Proteomes" id="UP000777265">
    <property type="component" value="Unassembled WGS sequence"/>
</dbReference>
<dbReference type="SUPFAM" id="SSF68906">
    <property type="entry name" value="SAP domain"/>
    <property type="match status" value="1"/>
</dbReference>
<evidence type="ECO:0000259" key="2">
    <source>
        <dbReference type="PROSITE" id="PS50800"/>
    </source>
</evidence>
<evidence type="ECO:0000256" key="1">
    <source>
        <dbReference type="SAM" id="Coils"/>
    </source>
</evidence>
<evidence type="ECO:0000313" key="3">
    <source>
        <dbReference type="EMBL" id="NLW34435.1"/>
    </source>
</evidence>
<dbReference type="SMART" id="SM00513">
    <property type="entry name" value="SAP"/>
    <property type="match status" value="1"/>
</dbReference>
<organism evidence="3 4">
    <name type="scientific">Syntrophorhabdus aromaticivorans</name>
    <dbReference type="NCBI Taxonomy" id="328301"/>
    <lineage>
        <taxon>Bacteria</taxon>
        <taxon>Pseudomonadati</taxon>
        <taxon>Thermodesulfobacteriota</taxon>
        <taxon>Syntrophorhabdia</taxon>
        <taxon>Syntrophorhabdales</taxon>
        <taxon>Syntrophorhabdaceae</taxon>
        <taxon>Syntrophorhabdus</taxon>
    </lineage>
</organism>
<keyword evidence="1" id="KW-0175">Coiled coil</keyword>
<dbReference type="PROSITE" id="PS50800">
    <property type="entry name" value="SAP"/>
    <property type="match status" value="1"/>
</dbReference>
<dbReference type="AlphaFoldDB" id="A0A971M269"/>
<gene>
    <name evidence="3" type="ORF">GXY80_02980</name>
</gene>
<accession>A0A971M269</accession>
<evidence type="ECO:0000313" key="4">
    <source>
        <dbReference type="Proteomes" id="UP000777265"/>
    </source>
</evidence>
<dbReference type="Gene3D" id="1.10.720.30">
    <property type="entry name" value="SAP domain"/>
    <property type="match status" value="1"/>
</dbReference>
<reference evidence="3" key="1">
    <citation type="journal article" date="2020" name="Biotechnol. Biofuels">
        <title>New insights from the biogas microbiome by comprehensive genome-resolved metagenomics of nearly 1600 species originating from multiple anaerobic digesters.</title>
        <authorList>
            <person name="Campanaro S."/>
            <person name="Treu L."/>
            <person name="Rodriguez-R L.M."/>
            <person name="Kovalovszki A."/>
            <person name="Ziels R.M."/>
            <person name="Maus I."/>
            <person name="Zhu X."/>
            <person name="Kougias P.G."/>
            <person name="Basile A."/>
            <person name="Luo G."/>
            <person name="Schluter A."/>
            <person name="Konstantinidis K.T."/>
            <person name="Angelidaki I."/>
        </authorList>
    </citation>
    <scope>NUCLEOTIDE SEQUENCE</scope>
    <source>
        <strain evidence="3">AS06rmzACSIP_7</strain>
    </source>
</reference>
<reference evidence="3" key="2">
    <citation type="submission" date="2020-01" db="EMBL/GenBank/DDBJ databases">
        <authorList>
            <person name="Campanaro S."/>
        </authorList>
    </citation>
    <scope>NUCLEOTIDE SEQUENCE</scope>
    <source>
        <strain evidence="3">AS06rmzACSIP_7</strain>
    </source>
</reference>
<name>A0A971M269_9BACT</name>
<sequence length="253" mass="28488">MAYKFKASDLKSLLKESGLKVSGRKEELIQRLIDNNAKAMSEATQDIEVYKCTTAGMQLAQNYLDAEKEKKTAAEQEVLNLLIREECAEAVRAVIQYEASQVFPRGIGIDWKSYDGTSDVEALKIILNSIPTILQHVDGDRLKQLCLAAGMMHLWCTNTARHWLPEGFNTGIHLDGDAACRMFVFYASHLRDMNSYRQAGARTVEVLCVDDSCSECRKISGKKYLLENVPELPYVKCTDENGCRCTTVVREFK</sequence>
<dbReference type="InterPro" id="IPR036361">
    <property type="entry name" value="SAP_dom_sf"/>
</dbReference>
<feature type="domain" description="SAP" evidence="2">
    <location>
        <begin position="2"/>
        <end position="36"/>
    </location>
</feature>
<dbReference type="InterPro" id="IPR003034">
    <property type="entry name" value="SAP_dom"/>
</dbReference>
<proteinExistence type="predicted"/>
<protein>
    <submittedName>
        <fullName evidence="3">SAP domain-containing protein</fullName>
    </submittedName>
</protein>
<dbReference type="Pfam" id="PF02037">
    <property type="entry name" value="SAP"/>
    <property type="match status" value="1"/>
</dbReference>
<comment type="caution">
    <text evidence="3">The sequence shown here is derived from an EMBL/GenBank/DDBJ whole genome shotgun (WGS) entry which is preliminary data.</text>
</comment>
<feature type="coiled-coil region" evidence="1">
    <location>
        <begin position="57"/>
        <end position="84"/>
    </location>
</feature>